<gene>
    <name evidence="1" type="ORF">Fot_12795</name>
</gene>
<dbReference type="EMBL" id="JBFOLJ010000004">
    <property type="protein sequence ID" value="KAL2543562.1"/>
    <property type="molecule type" value="Genomic_DNA"/>
</dbReference>
<sequence length="182" mass="21183">MESCPKKEIPNFKELLQEENLYLITEEGRTQIFPVHILLYPKAASSQTYVECCCRRCCLRVEMVFGGGDGGVFSQERGWMSASNKNDEGLNQDESNEELETRVQRKVEHQTSWELEELVKIRGSMEWQRSSWNLFWQEIRMQELVIAIWGLNCHMSLGRVPRWPSLGSHDDMEPSPNLDSNK</sequence>
<reference evidence="2" key="1">
    <citation type="submission" date="2024-07" db="EMBL/GenBank/DDBJ databases">
        <title>Two chromosome-level genome assemblies of Korean endemic species Abeliophyllum distichum and Forsythia ovata (Oleaceae).</title>
        <authorList>
            <person name="Jang H."/>
        </authorList>
    </citation>
    <scope>NUCLEOTIDE SEQUENCE [LARGE SCALE GENOMIC DNA]</scope>
</reference>
<name>A0ABD1W1Z5_9LAMI</name>
<proteinExistence type="predicted"/>
<organism evidence="1 2">
    <name type="scientific">Forsythia ovata</name>
    <dbReference type="NCBI Taxonomy" id="205694"/>
    <lineage>
        <taxon>Eukaryota</taxon>
        <taxon>Viridiplantae</taxon>
        <taxon>Streptophyta</taxon>
        <taxon>Embryophyta</taxon>
        <taxon>Tracheophyta</taxon>
        <taxon>Spermatophyta</taxon>
        <taxon>Magnoliopsida</taxon>
        <taxon>eudicotyledons</taxon>
        <taxon>Gunneridae</taxon>
        <taxon>Pentapetalae</taxon>
        <taxon>asterids</taxon>
        <taxon>lamiids</taxon>
        <taxon>Lamiales</taxon>
        <taxon>Oleaceae</taxon>
        <taxon>Forsythieae</taxon>
        <taxon>Forsythia</taxon>
    </lineage>
</organism>
<dbReference type="AlphaFoldDB" id="A0ABD1W1Z5"/>
<keyword evidence="2" id="KW-1185">Reference proteome</keyword>
<accession>A0ABD1W1Z5</accession>
<evidence type="ECO:0000313" key="1">
    <source>
        <dbReference type="EMBL" id="KAL2543562.1"/>
    </source>
</evidence>
<evidence type="ECO:0000313" key="2">
    <source>
        <dbReference type="Proteomes" id="UP001604277"/>
    </source>
</evidence>
<comment type="caution">
    <text evidence="1">The sequence shown here is derived from an EMBL/GenBank/DDBJ whole genome shotgun (WGS) entry which is preliminary data.</text>
</comment>
<protein>
    <submittedName>
        <fullName evidence="1">Uncharacterized protein</fullName>
    </submittedName>
</protein>
<dbReference type="Proteomes" id="UP001604277">
    <property type="component" value="Unassembled WGS sequence"/>
</dbReference>